<dbReference type="EC" id="3.4.-.-" evidence="3"/>
<dbReference type="RefSeq" id="WP_324181833.1">
    <property type="nucleotide sequence ID" value="NZ_BAABAW010000011.1"/>
</dbReference>
<dbReference type="Proteomes" id="UP001327027">
    <property type="component" value="Unassembled WGS sequence"/>
</dbReference>
<evidence type="ECO:0000313" key="3">
    <source>
        <dbReference type="EMBL" id="MEB3347812.1"/>
    </source>
</evidence>
<evidence type="ECO:0000259" key="2">
    <source>
        <dbReference type="Pfam" id="PF02517"/>
    </source>
</evidence>
<reference evidence="3 4" key="1">
    <citation type="journal article" date="2013" name="Int. J. Syst. Evol. Microbiol.">
        <title>Aquimarina gracilis sp. nov., isolated from the gut microflora of a mussel, Mytilus coruscus, and emended description of Aquimarina spongiae.</title>
        <authorList>
            <person name="Park S.C."/>
            <person name="Choe H.N."/>
            <person name="Baik K.S."/>
            <person name="Seong C.N."/>
        </authorList>
    </citation>
    <scope>NUCLEOTIDE SEQUENCE [LARGE SCALE GENOMIC DNA]</scope>
    <source>
        <strain evidence="3 4">PSC32</strain>
    </source>
</reference>
<dbReference type="Pfam" id="PF02517">
    <property type="entry name" value="Rce1-like"/>
    <property type="match status" value="1"/>
</dbReference>
<keyword evidence="1" id="KW-0472">Membrane</keyword>
<evidence type="ECO:0000256" key="1">
    <source>
        <dbReference type="SAM" id="Phobius"/>
    </source>
</evidence>
<feature type="transmembrane region" description="Helical" evidence="1">
    <location>
        <begin position="126"/>
        <end position="143"/>
    </location>
</feature>
<accession>A0ABU6A148</accession>
<feature type="transmembrane region" description="Helical" evidence="1">
    <location>
        <begin position="58"/>
        <end position="81"/>
    </location>
</feature>
<evidence type="ECO:0000313" key="4">
    <source>
        <dbReference type="Proteomes" id="UP001327027"/>
    </source>
</evidence>
<feature type="transmembrane region" description="Helical" evidence="1">
    <location>
        <begin position="7"/>
        <end position="32"/>
    </location>
</feature>
<feature type="transmembrane region" description="Helical" evidence="1">
    <location>
        <begin position="150"/>
        <end position="167"/>
    </location>
</feature>
<keyword evidence="4" id="KW-1185">Reference proteome</keyword>
<feature type="transmembrane region" description="Helical" evidence="1">
    <location>
        <begin position="102"/>
        <end position="120"/>
    </location>
</feature>
<protein>
    <submittedName>
        <fullName evidence="3">CPBP family glutamic-type intramembrane protease</fullName>
        <ecNumber evidence="3">3.4.-.-</ecNumber>
    </submittedName>
</protein>
<organism evidence="3 4">
    <name type="scientific">Aquimarina gracilis</name>
    <dbReference type="NCBI Taxonomy" id="874422"/>
    <lineage>
        <taxon>Bacteria</taxon>
        <taxon>Pseudomonadati</taxon>
        <taxon>Bacteroidota</taxon>
        <taxon>Flavobacteriia</taxon>
        <taxon>Flavobacteriales</taxon>
        <taxon>Flavobacteriaceae</taxon>
        <taxon>Aquimarina</taxon>
    </lineage>
</organism>
<keyword evidence="3" id="KW-0645">Protease</keyword>
<sequence length="171" mass="19917">MMIKNIVSYLISCNYLRFILVLYVFLFVFFILPIEGIEYLFQIDSTQNNSIVHEIESFWVLLLVTIILGPVIETLVFQVFLIRAFIILGEISFGDKTNRNTILIVSIFLAAAIFGVLHFYSVFYTVSAFILGLYFGWIYYLCIQRKAHPFFAIFVIHALYNLTILGIEKWV</sequence>
<dbReference type="GO" id="GO:0006508">
    <property type="term" value="P:proteolysis"/>
    <property type="evidence" value="ECO:0007669"/>
    <property type="project" value="UniProtKB-KW"/>
</dbReference>
<dbReference type="EMBL" id="JAYKLX010000010">
    <property type="protein sequence ID" value="MEB3347812.1"/>
    <property type="molecule type" value="Genomic_DNA"/>
</dbReference>
<feature type="domain" description="CAAX prenyl protease 2/Lysostaphin resistance protein A-like" evidence="2">
    <location>
        <begin position="57"/>
        <end position="162"/>
    </location>
</feature>
<comment type="caution">
    <text evidence="3">The sequence shown here is derived from an EMBL/GenBank/DDBJ whole genome shotgun (WGS) entry which is preliminary data.</text>
</comment>
<keyword evidence="3" id="KW-0378">Hydrolase</keyword>
<gene>
    <name evidence="3" type="ORF">U6A24_20210</name>
</gene>
<proteinExistence type="predicted"/>
<keyword evidence="1" id="KW-1133">Transmembrane helix</keyword>
<keyword evidence="1" id="KW-0812">Transmembrane</keyword>
<dbReference type="InterPro" id="IPR003675">
    <property type="entry name" value="Rce1/LyrA-like_dom"/>
</dbReference>
<name>A0ABU6A148_9FLAO</name>
<dbReference type="GO" id="GO:0008233">
    <property type="term" value="F:peptidase activity"/>
    <property type="evidence" value="ECO:0007669"/>
    <property type="project" value="UniProtKB-KW"/>
</dbReference>